<evidence type="ECO:0000313" key="2">
    <source>
        <dbReference type="Proteomes" id="UP000235005"/>
    </source>
</evidence>
<dbReference type="Proteomes" id="UP000235005">
    <property type="component" value="Unassembled WGS sequence"/>
</dbReference>
<dbReference type="AlphaFoldDB" id="A0A2N5X4P3"/>
<comment type="caution">
    <text evidence="1">The sequence shown here is derived from an EMBL/GenBank/DDBJ whole genome shotgun (WGS) entry which is preliminary data.</text>
</comment>
<proteinExistence type="predicted"/>
<reference evidence="1 2" key="1">
    <citation type="submission" date="2018-01" db="EMBL/GenBank/DDBJ databases">
        <title>The draft genome sequence of Halioglobus lutimaris HF004.</title>
        <authorList>
            <person name="Du Z.-J."/>
            <person name="Shi M.-J."/>
        </authorList>
    </citation>
    <scope>NUCLEOTIDE SEQUENCE [LARGE SCALE GENOMIC DNA]</scope>
    <source>
        <strain evidence="1 2">HF004</strain>
    </source>
</reference>
<dbReference type="EMBL" id="PKUS01000007">
    <property type="protein sequence ID" value="PLW69456.1"/>
    <property type="molecule type" value="Genomic_DNA"/>
</dbReference>
<accession>A0A2N5X4P3</accession>
<sequence length="122" mass="13437">MIGGCTQADTVLVCSGTVALTSDLSPKPEYVSKNFTVRIEENVWGKVINAQVSGDIFGVYRPENKSTDRELSILDSAYILHDGESSLLIDRYSHRFDYRSEVDIANLKSEGSGKCRESSGKI</sequence>
<name>A0A2N5X4P3_9GAMM</name>
<organism evidence="1 2">
    <name type="scientific">Pseudohalioglobus lutimaris</name>
    <dbReference type="NCBI Taxonomy" id="1737061"/>
    <lineage>
        <taxon>Bacteria</taxon>
        <taxon>Pseudomonadati</taxon>
        <taxon>Pseudomonadota</taxon>
        <taxon>Gammaproteobacteria</taxon>
        <taxon>Cellvibrionales</taxon>
        <taxon>Halieaceae</taxon>
        <taxon>Pseudohalioglobus</taxon>
    </lineage>
</organism>
<protein>
    <submittedName>
        <fullName evidence="1">Uncharacterized protein</fullName>
    </submittedName>
</protein>
<evidence type="ECO:0000313" key="1">
    <source>
        <dbReference type="EMBL" id="PLW69456.1"/>
    </source>
</evidence>
<keyword evidence="2" id="KW-1185">Reference proteome</keyword>
<gene>
    <name evidence="1" type="ORF">C0039_07980</name>
</gene>